<keyword evidence="9" id="KW-0235">DNA replication</keyword>
<dbReference type="Gene3D" id="1.10.132.60">
    <property type="entry name" value="DNA polymerase family B, C-terminal domain"/>
    <property type="match status" value="1"/>
</dbReference>
<dbReference type="GO" id="GO:0046872">
    <property type="term" value="F:metal ion binding"/>
    <property type="evidence" value="ECO:0007669"/>
    <property type="project" value="UniProtKB-KW"/>
</dbReference>
<evidence type="ECO:0000259" key="13">
    <source>
        <dbReference type="Pfam" id="PF24055"/>
    </source>
</evidence>
<dbReference type="SUPFAM" id="SSF56672">
    <property type="entry name" value="DNA/RNA polymerases"/>
    <property type="match status" value="1"/>
</dbReference>
<dbReference type="InterPro" id="IPR017964">
    <property type="entry name" value="DNA-dir_DNA_pol_B_CS"/>
</dbReference>
<evidence type="ECO:0000259" key="14">
    <source>
        <dbReference type="Pfam" id="PF24065"/>
    </source>
</evidence>
<dbReference type="InterPro" id="IPR006133">
    <property type="entry name" value="DNA-dir_DNA_pol_B_exonuc"/>
</dbReference>
<dbReference type="GO" id="GO:0006260">
    <property type="term" value="P:DNA replication"/>
    <property type="evidence" value="ECO:0007669"/>
    <property type="project" value="UniProtKB-KW"/>
</dbReference>
<evidence type="ECO:0000256" key="6">
    <source>
        <dbReference type="ARBA" id="ARBA00022932"/>
    </source>
</evidence>
<dbReference type="GO" id="GO:0003887">
    <property type="term" value="F:DNA-directed DNA polymerase activity"/>
    <property type="evidence" value="ECO:0007669"/>
    <property type="project" value="UniProtKB-KW"/>
</dbReference>
<sequence>MASNFLIKIFKLEYYFDKPYEDLQLPYSDLLGRAYMRLPIIRCFGTSPSGQKLCAHIHGVLPYLYIEDKTFGAIKDKNVLFDQLRSFAKRIEAVLSAQASDLFEGKHLVYDVEPLSARSIYGFHDRDSTFIKISLADPADIPILGEMFLSGAIYGFPVQPFEVHIPFLLQFCADYNLQGMNFLEARAFRVRDVRTHGNPSSPMNQSNPLTFIMTQEGSFGPRSSARRQTSTDVEVDISACDILNRLERYEGKENLNAGLNFLWDEERARREALKKSGVIEEMSAEMPTVDDLLPLTGRPGAVPVDNELYQIEQFNQLARECNLSQSKCSQRLDSTQSQSSGLSQRALEELCELAEASEDFDACLQSSLPASVSAFLNASLSVSKSTLDWIPTLNQSNTEEDLDSALLASARASISALLNSTTNANETLGEAILENTEEWEDDDLFASILETSAASEPSEEKKANSETEDLFPSLMDSILVNSTESESTAIETTANASTSFPLPQIDGNDDQPENWVRLKPRKRRLGLRLTSKHLDTPECSFATEVENSVLSTPYQSQNVSSPATVKSTPRQFSPFQKRRGDMTFAIDEEDYEDLNSSIIKFPPEATQIFDEENEFSDDHQDLDTVESLPCHLGEPDFALHSSVFMTLQDPPFPPSYSQVEEELRQRKARKLQLIITSQPEPEEGKKEIDLSASMSMLWTSQKSLENAMNSSLLSPNMSGSISRRAFLPVQENHCTVASLELLVRTRRQTGNPMNVPRSSHAISIASLGGFFAPDPQLDSINAAALAFDGKTFLLIATEVKICTVLNTAALSPIVIFCKDEVDLLNWIVYLIQNFDPDILIGYDVEKRSWNFAVQRAAKINRVGFSRDISRLAPERLQCPICAECLSVCSRLRPGDTFDTSKLSSTLCSCPGGVVAPGTSRNTRSASFAAWPCEPGRGRSDAPFACPGRLVFSLWHLLQHEVSLHEYSFETVTLNILKKRMPHFTEGQLSEWMEDPHIPNRWQSLNYIVSRSETNLALLKKVDLVARTSEFARVFGIEFFHVLSRGSQYRVESLLLRTARRLNLLLPSPNPAQRARQRAPQAIPLTLEPLSGLHADAPIVVLDFQSLYPSIAIAYNYCFSTALGRLSCLKPEESFEFGCLSYIVSAETLKKLENKVTVSPNGVVFVRPEIYRGVLPRLWRGLLSSRLMVKDSLKLYAQISESLKRLLDARQLGLKLIANVMYGYTAASFSGRMPCVEVGDSIVHKGRECLERAIQLVECDSSRQASWVGSKVIYGDTDSLFVKLPSWVDKETAFKMGQDIADVVTASNPAPIKLKLEKAYYPCILDTKKRYVGYCYESPDQDEPKFDAKGIETVRRDHAPFVGEMMESVIRQIFDSFKWNGDNSGVLSRLEPLVRGNIRSLARDLSSGSIPLSSCLLARPYRGFDAYRPGVCAPALQVVKRLKSVDPNREPSLGERITYYLAPPPTPSIPLIGCVKASEEAFHCNTHPSLHLAFYLDHQLLPPLRRIGQLLDWRVDSWLADLPRCVVRFKETNLDGSTRWDSRSGRKRRRWFGPQGASNMMHQFLSTKRCCLACGVDNGIIPPGEICCTTCLEGDLNASTKALIKSGIQLKTLEDRLKQSMELCNACVESSYGNNRQRPLGFPSRPMTCQSCVNIGCPNLHSRQQILIQLRRLQSVLKELDD</sequence>
<evidence type="ECO:0000256" key="4">
    <source>
        <dbReference type="ARBA" id="ARBA00022723"/>
    </source>
</evidence>
<dbReference type="EMBL" id="UYSG01000267">
    <property type="protein sequence ID" value="VDL18906.1"/>
    <property type="molecule type" value="Genomic_DNA"/>
</dbReference>
<feature type="compositionally biased region" description="Low complexity" evidence="10">
    <location>
        <begin position="484"/>
        <end position="499"/>
    </location>
</feature>
<dbReference type="GO" id="GO:0000166">
    <property type="term" value="F:nucleotide binding"/>
    <property type="evidence" value="ECO:0007669"/>
    <property type="project" value="InterPro"/>
</dbReference>
<reference evidence="17" key="1">
    <citation type="submission" date="2016-04" db="UniProtKB">
        <authorList>
            <consortium name="WormBaseParasite"/>
        </authorList>
    </citation>
    <scope>IDENTIFICATION</scope>
</reference>
<feature type="domain" description="DNA-directed DNA polymerase family B multifunctional" evidence="11">
    <location>
        <begin position="1038"/>
        <end position="1506"/>
    </location>
</feature>
<dbReference type="GO" id="GO:0000724">
    <property type="term" value="P:double-strand break repair via homologous recombination"/>
    <property type="evidence" value="ECO:0007669"/>
    <property type="project" value="TreeGrafter"/>
</dbReference>
<comment type="catalytic activity">
    <reaction evidence="8 9">
        <text>DNA(n) + a 2'-deoxyribonucleoside 5'-triphosphate = DNA(n+1) + diphosphate</text>
        <dbReference type="Rhea" id="RHEA:22508"/>
        <dbReference type="Rhea" id="RHEA-COMP:17339"/>
        <dbReference type="Rhea" id="RHEA-COMP:17340"/>
        <dbReference type="ChEBI" id="CHEBI:33019"/>
        <dbReference type="ChEBI" id="CHEBI:61560"/>
        <dbReference type="ChEBI" id="CHEBI:173112"/>
        <dbReference type="EC" id="2.7.7.7"/>
    </reaction>
</comment>
<keyword evidence="6 9" id="KW-0239">DNA-directed DNA polymerase</keyword>
<dbReference type="InterPro" id="IPR012337">
    <property type="entry name" value="RNaseH-like_sf"/>
</dbReference>
<dbReference type="InterPro" id="IPR056435">
    <property type="entry name" value="DPOD/Z_N"/>
</dbReference>
<keyword evidence="3 9" id="KW-0548">Nucleotidyltransferase</keyword>
<evidence type="ECO:0000256" key="7">
    <source>
        <dbReference type="ARBA" id="ARBA00023204"/>
    </source>
</evidence>
<evidence type="ECO:0000256" key="2">
    <source>
        <dbReference type="ARBA" id="ARBA00022679"/>
    </source>
</evidence>
<keyword evidence="4" id="KW-0479">Metal-binding</keyword>
<evidence type="ECO:0000256" key="3">
    <source>
        <dbReference type="ARBA" id="ARBA00022695"/>
    </source>
</evidence>
<dbReference type="GO" id="GO:0003677">
    <property type="term" value="F:DNA binding"/>
    <property type="evidence" value="ECO:0007669"/>
    <property type="project" value="UniProtKB-KW"/>
</dbReference>
<dbReference type="InterPro" id="IPR043502">
    <property type="entry name" value="DNA/RNA_pol_sf"/>
</dbReference>
<keyword evidence="5" id="KW-0227">DNA damage</keyword>
<keyword evidence="9" id="KW-0238">DNA-binding</keyword>
<dbReference type="Gene3D" id="3.30.342.10">
    <property type="entry name" value="DNA Polymerase, chain B, domain 1"/>
    <property type="match status" value="1"/>
</dbReference>
<evidence type="ECO:0000256" key="5">
    <source>
        <dbReference type="ARBA" id="ARBA00022763"/>
    </source>
</evidence>
<feature type="domain" description="DNA polymerase zeta catalytic subunit N-terminal" evidence="14">
    <location>
        <begin position="5"/>
        <end position="58"/>
    </location>
</feature>
<dbReference type="WBParaSite" id="HDID_0000144401-mRNA-1">
    <property type="protein sequence ID" value="HDID_0000144401-mRNA-1"/>
    <property type="gene ID" value="HDID_0000144401"/>
</dbReference>
<dbReference type="InterPro" id="IPR030559">
    <property type="entry name" value="PolZ_Rev3"/>
</dbReference>
<gene>
    <name evidence="15" type="ORF">HDID_LOCUS1445</name>
</gene>
<feature type="domain" description="DNA-directed DNA polymerase family B exonuclease" evidence="12">
    <location>
        <begin position="751"/>
        <end position="866"/>
    </location>
</feature>
<protein>
    <recommendedName>
        <fullName evidence="9">DNA polymerase</fullName>
        <ecNumber evidence="9">2.7.7.7</ecNumber>
    </recommendedName>
</protein>
<dbReference type="Gene3D" id="3.90.1600.10">
    <property type="entry name" value="Palm domain of DNA polymerase"/>
    <property type="match status" value="1"/>
</dbReference>
<dbReference type="PRINTS" id="PR00106">
    <property type="entry name" value="DNAPOLB"/>
</dbReference>
<dbReference type="Pfam" id="PF03104">
    <property type="entry name" value="DNA_pol_B_exo1"/>
    <property type="match status" value="1"/>
</dbReference>
<evidence type="ECO:0000256" key="1">
    <source>
        <dbReference type="ARBA" id="ARBA00005755"/>
    </source>
</evidence>
<dbReference type="Gene3D" id="3.30.420.10">
    <property type="entry name" value="Ribonuclease H-like superfamily/Ribonuclease H"/>
    <property type="match status" value="1"/>
</dbReference>
<evidence type="ECO:0000256" key="9">
    <source>
        <dbReference type="RuleBase" id="RU000442"/>
    </source>
</evidence>
<dbReference type="Pfam" id="PF00136">
    <property type="entry name" value="DNA_pol_B"/>
    <property type="match status" value="1"/>
</dbReference>
<evidence type="ECO:0000256" key="10">
    <source>
        <dbReference type="SAM" id="MobiDB-lite"/>
    </source>
</evidence>
<dbReference type="InterPro" id="IPR006134">
    <property type="entry name" value="DNA-dir_DNA_pol_B_multi_dom"/>
</dbReference>
<dbReference type="EC" id="2.7.7.7" evidence="9"/>
<evidence type="ECO:0000256" key="8">
    <source>
        <dbReference type="ARBA" id="ARBA00049244"/>
    </source>
</evidence>
<comment type="similarity">
    <text evidence="1 9">Belongs to the DNA polymerase type-B family.</text>
</comment>
<proteinExistence type="inferred from homology"/>
<dbReference type="OrthoDB" id="2414538at2759"/>
<dbReference type="InterPro" id="IPR056447">
    <property type="entry name" value="REV3_N"/>
</dbReference>
<evidence type="ECO:0000313" key="15">
    <source>
        <dbReference type="EMBL" id="VDL18906.1"/>
    </source>
</evidence>
<dbReference type="InterPro" id="IPR006172">
    <property type="entry name" value="DNA-dir_DNA_pol_B"/>
</dbReference>
<dbReference type="Gene3D" id="1.10.287.690">
    <property type="entry name" value="Helix hairpin bin"/>
    <property type="match status" value="1"/>
</dbReference>
<dbReference type="SMART" id="SM00486">
    <property type="entry name" value="POLBc"/>
    <property type="match status" value="1"/>
</dbReference>
<dbReference type="PROSITE" id="PS00116">
    <property type="entry name" value="DNA_POLYMERASE_B"/>
    <property type="match status" value="1"/>
</dbReference>
<dbReference type="Proteomes" id="UP000274504">
    <property type="component" value="Unassembled WGS sequence"/>
</dbReference>
<dbReference type="SUPFAM" id="SSF53098">
    <property type="entry name" value="Ribonuclease H-like"/>
    <property type="match status" value="1"/>
</dbReference>
<dbReference type="InterPro" id="IPR042087">
    <property type="entry name" value="DNA_pol_B_thumb"/>
</dbReference>
<evidence type="ECO:0000259" key="11">
    <source>
        <dbReference type="Pfam" id="PF00136"/>
    </source>
</evidence>
<dbReference type="GO" id="GO:0016035">
    <property type="term" value="C:zeta DNA polymerase complex"/>
    <property type="evidence" value="ECO:0007669"/>
    <property type="project" value="InterPro"/>
</dbReference>
<name>A0A0R3SAP5_HYMDI</name>
<organism evidence="17">
    <name type="scientific">Hymenolepis diminuta</name>
    <name type="common">Rat tapeworm</name>
    <dbReference type="NCBI Taxonomy" id="6216"/>
    <lineage>
        <taxon>Eukaryota</taxon>
        <taxon>Metazoa</taxon>
        <taxon>Spiralia</taxon>
        <taxon>Lophotrochozoa</taxon>
        <taxon>Platyhelminthes</taxon>
        <taxon>Cestoda</taxon>
        <taxon>Eucestoda</taxon>
        <taxon>Cyclophyllidea</taxon>
        <taxon>Hymenolepididae</taxon>
        <taxon>Hymenolepis</taxon>
    </lineage>
</organism>
<dbReference type="GO" id="GO:0042276">
    <property type="term" value="P:error-prone translesion synthesis"/>
    <property type="evidence" value="ECO:0007669"/>
    <property type="project" value="TreeGrafter"/>
</dbReference>
<evidence type="ECO:0000313" key="16">
    <source>
        <dbReference type="Proteomes" id="UP000274504"/>
    </source>
</evidence>
<keyword evidence="7" id="KW-0234">DNA repair</keyword>
<dbReference type="InterPro" id="IPR023211">
    <property type="entry name" value="DNA_pol_palm_dom_sf"/>
</dbReference>
<keyword evidence="2 9" id="KW-0808">Transferase</keyword>
<dbReference type="Pfam" id="PF24065">
    <property type="entry name" value="REV3_N"/>
    <property type="match status" value="1"/>
</dbReference>
<dbReference type="PANTHER" id="PTHR45812">
    <property type="entry name" value="DNA POLYMERASE ZETA CATALYTIC SUBUNIT"/>
    <property type="match status" value="1"/>
</dbReference>
<dbReference type="PANTHER" id="PTHR45812:SF1">
    <property type="entry name" value="DNA POLYMERASE ZETA CATALYTIC SUBUNIT"/>
    <property type="match status" value="1"/>
</dbReference>
<dbReference type="STRING" id="6216.A0A0R3SAP5"/>
<dbReference type="Pfam" id="PF24055">
    <property type="entry name" value="POL3_N"/>
    <property type="match status" value="1"/>
</dbReference>
<feature type="region of interest" description="Disordered" evidence="10">
    <location>
        <begin position="484"/>
        <end position="512"/>
    </location>
</feature>
<dbReference type="InterPro" id="IPR036397">
    <property type="entry name" value="RNaseH_sf"/>
</dbReference>
<reference evidence="15 16" key="2">
    <citation type="submission" date="2018-11" db="EMBL/GenBank/DDBJ databases">
        <authorList>
            <consortium name="Pathogen Informatics"/>
        </authorList>
    </citation>
    <scope>NUCLEOTIDE SEQUENCE [LARGE SCALE GENOMIC DNA]</scope>
</reference>
<evidence type="ECO:0000313" key="17">
    <source>
        <dbReference type="WBParaSite" id="HDID_0000144401-mRNA-1"/>
    </source>
</evidence>
<dbReference type="GO" id="GO:0005634">
    <property type="term" value="C:nucleus"/>
    <property type="evidence" value="ECO:0007669"/>
    <property type="project" value="TreeGrafter"/>
</dbReference>
<feature type="domain" description="DNA polymerase delta/zeta catalytic subunit N-terminal" evidence="13">
    <location>
        <begin position="59"/>
        <end position="141"/>
    </location>
</feature>
<evidence type="ECO:0000259" key="12">
    <source>
        <dbReference type="Pfam" id="PF03104"/>
    </source>
</evidence>
<feature type="region of interest" description="Disordered" evidence="10">
    <location>
        <begin position="553"/>
        <end position="574"/>
    </location>
</feature>
<accession>A0A0R3SAP5</accession>